<evidence type="ECO:0000313" key="2">
    <source>
        <dbReference type="EMBL" id="GMG52248.1"/>
    </source>
</evidence>
<comment type="caution">
    <text evidence="2">The sequence shown here is derived from an EMBL/GenBank/DDBJ whole genome shotgun (WGS) entry which is preliminary data.</text>
</comment>
<reference evidence="2" key="1">
    <citation type="submission" date="2023-04" db="EMBL/GenBank/DDBJ databases">
        <title>Ambrosiozyma monospora NBRC 1965.</title>
        <authorList>
            <person name="Ichikawa N."/>
            <person name="Sato H."/>
            <person name="Tonouchi N."/>
        </authorList>
    </citation>
    <scope>NUCLEOTIDE SEQUENCE</scope>
    <source>
        <strain evidence="2">NBRC 1965</strain>
    </source>
</reference>
<accession>A0A9W6Z671</accession>
<feature type="compositionally biased region" description="Gly residues" evidence="1">
    <location>
        <begin position="503"/>
        <end position="513"/>
    </location>
</feature>
<feature type="region of interest" description="Disordered" evidence="1">
    <location>
        <begin position="213"/>
        <end position="291"/>
    </location>
</feature>
<organism evidence="2 3">
    <name type="scientific">Ambrosiozyma monospora</name>
    <name type="common">Yeast</name>
    <name type="synonym">Endomycopsis monosporus</name>
    <dbReference type="NCBI Taxonomy" id="43982"/>
    <lineage>
        <taxon>Eukaryota</taxon>
        <taxon>Fungi</taxon>
        <taxon>Dikarya</taxon>
        <taxon>Ascomycota</taxon>
        <taxon>Saccharomycotina</taxon>
        <taxon>Pichiomycetes</taxon>
        <taxon>Pichiales</taxon>
        <taxon>Pichiaceae</taxon>
        <taxon>Ambrosiozyma</taxon>
    </lineage>
</organism>
<feature type="compositionally biased region" description="Low complexity" evidence="1">
    <location>
        <begin position="231"/>
        <end position="275"/>
    </location>
</feature>
<sequence>MYTTGGYSYGGPADGSNIQVGFGVSVAQNMSGVRELSADFHVYPRMNKNQKRDNKATASFKIPALFTYSAFPLVADIHGGIPVSDSGAGSNVNPGQSASVIPVTESPVITVTVSYDGGINNAHFSAINDDLQYLSGGETFYANDISSTQIDVAGGKFDAYASLNATSIEFVATAENDGRTLYTAVVSAEFTYEAIQTPFYPTETHNAAKMKKFAKRDTSGGGGRPLRATASTTLSTQISHSTLTSTSTSPITTTSHTTPTSTSTPTPTPTTSTSSDSDNEDNSGSLSYNPTYNKDGSIDVAIFADAAIKKHGSLSYSASDASNFKFSSASSGSTDGDFTISGVEIDKNSGASFQVSVSSGSGKKLVKRASWDLTVSLNAVGGTSSSSTTTSSSSITTTSAKSTSSSNGNGNGNDIGKTTVSSSDNGKSTVSSSGNGNGKTTVSSSGNGNGKTTVSSSDNGNDIGKTTVSSISSAGPGAAGSVPKKDGTSSSSADDSSSSGPSGSNGSGPGSSGSGETDITSTGSNDAVTTSNTHGLGSNSPDETVVTSTGSNGASR</sequence>
<protein>
    <submittedName>
        <fullName evidence="2">Unnamed protein product</fullName>
    </submittedName>
</protein>
<feature type="compositionally biased region" description="Low complexity" evidence="1">
    <location>
        <begin position="381"/>
        <end position="419"/>
    </location>
</feature>
<evidence type="ECO:0000313" key="3">
    <source>
        <dbReference type="Proteomes" id="UP001165063"/>
    </source>
</evidence>
<gene>
    <name evidence="2" type="ORF">Amon01_000731100</name>
</gene>
<feature type="region of interest" description="Disordered" evidence="1">
    <location>
        <begin position="381"/>
        <end position="556"/>
    </location>
</feature>
<dbReference type="EMBL" id="BSXU01005294">
    <property type="protein sequence ID" value="GMG52248.1"/>
    <property type="molecule type" value="Genomic_DNA"/>
</dbReference>
<proteinExistence type="predicted"/>
<evidence type="ECO:0000256" key="1">
    <source>
        <dbReference type="SAM" id="MobiDB-lite"/>
    </source>
</evidence>
<feature type="compositionally biased region" description="Low complexity" evidence="1">
    <location>
        <begin position="489"/>
        <end position="502"/>
    </location>
</feature>
<dbReference type="Proteomes" id="UP001165063">
    <property type="component" value="Unassembled WGS sequence"/>
</dbReference>
<feature type="compositionally biased region" description="Low complexity" evidence="1">
    <location>
        <begin position="469"/>
        <end position="481"/>
    </location>
</feature>
<feature type="compositionally biased region" description="Polar residues" evidence="1">
    <location>
        <begin position="282"/>
        <end position="291"/>
    </location>
</feature>
<feature type="compositionally biased region" description="Polar residues" evidence="1">
    <location>
        <begin position="517"/>
        <end position="556"/>
    </location>
</feature>
<feature type="compositionally biased region" description="Polar residues" evidence="1">
    <location>
        <begin position="420"/>
        <end position="468"/>
    </location>
</feature>
<keyword evidence="3" id="KW-1185">Reference proteome</keyword>
<dbReference type="AlphaFoldDB" id="A0A9W6Z671"/>
<name>A0A9W6Z671_AMBMO</name>